<dbReference type="GO" id="GO:0002100">
    <property type="term" value="P:tRNA wobble adenosine to inosine editing"/>
    <property type="evidence" value="ECO:0007669"/>
    <property type="project" value="InterPro"/>
</dbReference>
<dbReference type="InterPro" id="IPR011129">
    <property type="entry name" value="CSD"/>
</dbReference>
<dbReference type="SUPFAM" id="SSF50249">
    <property type="entry name" value="Nucleic acid-binding proteins"/>
    <property type="match status" value="1"/>
</dbReference>
<dbReference type="Pfam" id="PF00313">
    <property type="entry name" value="CSD"/>
    <property type="match status" value="1"/>
</dbReference>
<dbReference type="GO" id="GO:0052717">
    <property type="term" value="F:tRNA-specific adenosine-34 deaminase activity"/>
    <property type="evidence" value="ECO:0007669"/>
    <property type="project" value="UniProtKB-EC"/>
</dbReference>
<dbReference type="InterPro" id="IPR016193">
    <property type="entry name" value="Cytidine_deaminase-like"/>
</dbReference>
<evidence type="ECO:0000259" key="2">
    <source>
        <dbReference type="PROSITE" id="PS51747"/>
    </source>
</evidence>
<protein>
    <submittedName>
        <fullName evidence="4">tRNA specific adenosine deaminase 2</fullName>
    </submittedName>
</protein>
<feature type="domain" description="CMP/dCMP-type deaminase" evidence="2">
    <location>
        <begin position="3"/>
        <end position="120"/>
    </location>
</feature>
<dbReference type="EMBL" id="HG805814">
    <property type="protein sequence ID" value="CDW52085.1"/>
    <property type="molecule type" value="Genomic_DNA"/>
</dbReference>
<dbReference type="InterPro" id="IPR012340">
    <property type="entry name" value="NA-bd_OB-fold"/>
</dbReference>
<dbReference type="GO" id="GO:0003730">
    <property type="term" value="F:mRNA 3'-UTR binding"/>
    <property type="evidence" value="ECO:0007669"/>
    <property type="project" value="TreeGrafter"/>
</dbReference>
<feature type="domain" description="CSD" evidence="3">
    <location>
        <begin position="222"/>
        <end position="290"/>
    </location>
</feature>
<dbReference type="Pfam" id="PF00383">
    <property type="entry name" value="dCMP_cyt_deam_1"/>
    <property type="match status" value="1"/>
</dbReference>
<keyword evidence="5" id="KW-1185">Reference proteome</keyword>
<dbReference type="PROSITE" id="PS51857">
    <property type="entry name" value="CSD_2"/>
    <property type="match status" value="1"/>
</dbReference>
<dbReference type="AlphaFoldDB" id="A0A077Z0E5"/>
<name>A0A077Z0E5_TRITR</name>
<accession>A0A077Z0E5</accession>
<dbReference type="Proteomes" id="UP000030665">
    <property type="component" value="Unassembled WGS sequence"/>
</dbReference>
<dbReference type="PROSITE" id="PS51747">
    <property type="entry name" value="CYT_DCMP_DEAMINASES_2"/>
    <property type="match status" value="1"/>
</dbReference>
<dbReference type="SUPFAM" id="SSF53927">
    <property type="entry name" value="Cytidine deaminase-like"/>
    <property type="match status" value="1"/>
</dbReference>
<dbReference type="Gene3D" id="2.40.50.140">
    <property type="entry name" value="Nucleic acid-binding proteins"/>
    <property type="match status" value="1"/>
</dbReference>
<evidence type="ECO:0000313" key="5">
    <source>
        <dbReference type="Proteomes" id="UP000030665"/>
    </source>
</evidence>
<evidence type="ECO:0000313" key="4">
    <source>
        <dbReference type="EMBL" id="CDW52085.1"/>
    </source>
</evidence>
<dbReference type="OrthoDB" id="408702at2759"/>
<proteinExistence type="predicted"/>
<dbReference type="SMART" id="SM00357">
    <property type="entry name" value="CSP"/>
    <property type="match status" value="1"/>
</dbReference>
<dbReference type="GO" id="GO:0043488">
    <property type="term" value="P:regulation of mRNA stability"/>
    <property type="evidence" value="ECO:0007669"/>
    <property type="project" value="TreeGrafter"/>
</dbReference>
<dbReference type="STRING" id="36087.A0A077Z0E5"/>
<dbReference type="GO" id="GO:0005737">
    <property type="term" value="C:cytoplasm"/>
    <property type="evidence" value="ECO:0007669"/>
    <property type="project" value="TreeGrafter"/>
</dbReference>
<reference evidence="4" key="1">
    <citation type="submission" date="2014-01" db="EMBL/GenBank/DDBJ databases">
        <authorList>
            <person name="Aslett M."/>
        </authorList>
    </citation>
    <scope>NUCLEOTIDE SEQUENCE</scope>
</reference>
<dbReference type="PANTHER" id="PTHR12962">
    <property type="entry name" value="CALCIUM-REGULATED HEAT STABLE PROTEIN CRHSP-24-RELATED"/>
    <property type="match status" value="1"/>
</dbReference>
<dbReference type="FunFam" id="2.40.50.140:FF:000086">
    <property type="entry name" value="Cold shock domain-containing protein C2"/>
    <property type="match status" value="1"/>
</dbReference>
<dbReference type="InterPro" id="IPR052069">
    <property type="entry name" value="Ca-reg_mRNA-binding_domain"/>
</dbReference>
<organism evidence="4 5">
    <name type="scientific">Trichuris trichiura</name>
    <name type="common">Whipworm</name>
    <name type="synonym">Trichocephalus trichiurus</name>
    <dbReference type="NCBI Taxonomy" id="36087"/>
    <lineage>
        <taxon>Eukaryota</taxon>
        <taxon>Metazoa</taxon>
        <taxon>Ecdysozoa</taxon>
        <taxon>Nematoda</taxon>
        <taxon>Enoplea</taxon>
        <taxon>Dorylaimia</taxon>
        <taxon>Trichinellida</taxon>
        <taxon>Trichuridae</taxon>
        <taxon>Trichuris</taxon>
    </lineage>
</organism>
<dbReference type="InterPro" id="IPR002125">
    <property type="entry name" value="CMP_dCMP_dom"/>
</dbReference>
<sequence length="315" mass="35539">MDLYSSEYLSEAFLLAEEALANGEVPVGCVLVRNRQVIGSGRNAANECKNGTRHAEMVAFDQATRWFDSQEVPTTFDLTDAFLYVTSEPCMMCAAAICQLKVGTLIFGCRNERFGGFGSVIHVQNVFGYQYPVQVYPDVCRDRAIALLQRFYEGENPNVPIGYMMNEREEEPVLESVPEKSVLLCTSEMHDSHHGMIRPPSPLITRRERRHSLSERAASGPSHHGHVKYFCRERGHGYITPSDPPNSPDIFVHISDVEGDYVPHEGDEVVYKLCPIPPKFEKQQAVHVILRGLASGVLHERWDQPIYPHKHPDKC</sequence>
<keyword evidence="1" id="KW-0597">Phosphoprotein</keyword>
<gene>
    <name evidence="4" type="ORF">TTRE_0000034401</name>
</gene>
<dbReference type="PANTHER" id="PTHR12962:SF1">
    <property type="entry name" value="COLD SHOCK DOMAIN-CONTAINING PROTEIN CG9705"/>
    <property type="match status" value="1"/>
</dbReference>
<dbReference type="Gene3D" id="3.40.140.10">
    <property type="entry name" value="Cytidine Deaminase, domain 2"/>
    <property type="match status" value="1"/>
</dbReference>
<dbReference type="CDD" id="cd01285">
    <property type="entry name" value="nucleoside_deaminase"/>
    <property type="match status" value="1"/>
</dbReference>
<evidence type="ECO:0000259" key="3">
    <source>
        <dbReference type="PROSITE" id="PS51857"/>
    </source>
</evidence>
<dbReference type="InterPro" id="IPR002059">
    <property type="entry name" value="CSP_DNA-bd"/>
</dbReference>
<reference evidence="4" key="2">
    <citation type="submission" date="2014-03" db="EMBL/GenBank/DDBJ databases">
        <title>The whipworm genome and dual-species transcriptomics of an intimate host-pathogen interaction.</title>
        <authorList>
            <person name="Foth B.J."/>
            <person name="Tsai I.J."/>
            <person name="Reid A.J."/>
            <person name="Bancroft A.J."/>
            <person name="Nichol S."/>
            <person name="Tracey A."/>
            <person name="Holroyd N."/>
            <person name="Cotton J.A."/>
            <person name="Stanley E.J."/>
            <person name="Zarowiecki M."/>
            <person name="Liu J.Z."/>
            <person name="Huckvale T."/>
            <person name="Cooper P.J."/>
            <person name="Grencis R.K."/>
            <person name="Berriman M."/>
        </authorList>
    </citation>
    <scope>NUCLEOTIDE SEQUENCE [LARGE SCALE GENOMIC DNA]</scope>
</reference>
<evidence type="ECO:0000256" key="1">
    <source>
        <dbReference type="ARBA" id="ARBA00022553"/>
    </source>
</evidence>